<dbReference type="Proteomes" id="UP000626109">
    <property type="component" value="Unassembled WGS sequence"/>
</dbReference>
<proteinExistence type="predicted"/>
<gene>
    <name evidence="1" type="ORF">PGLA2088_LOCUS39695</name>
</gene>
<feature type="non-terminal residue" evidence="1">
    <location>
        <position position="206"/>
    </location>
</feature>
<evidence type="ECO:0000313" key="1">
    <source>
        <dbReference type="EMBL" id="CAE8717760.1"/>
    </source>
</evidence>
<sequence length="206" mass="22663">DKNDKMDEQVKELGGVSTRLEQLKSSMGLHLDQLEDTLRSLHQVNCTMQMGTILRAFLMSDSFGNKDSRLEGDELTDFFGSAGPELKEVAPDFDFAGLQQEAMVVGIGLYNMRLLVNAVVAGCDQVPGRSTAMLALIVFGFNPDKHFDELLRALKVVLKQKSEVEIKALLDAKKGLARPQDHGRIPGKELMDIAREVMAADLSAKT</sequence>
<dbReference type="AlphaFoldDB" id="A0A813L4J9"/>
<protein>
    <submittedName>
        <fullName evidence="1">Uncharacterized protein</fullName>
    </submittedName>
</protein>
<accession>A0A813L4J9</accession>
<evidence type="ECO:0000313" key="2">
    <source>
        <dbReference type="Proteomes" id="UP000626109"/>
    </source>
</evidence>
<dbReference type="EMBL" id="CAJNNW010033222">
    <property type="protein sequence ID" value="CAE8717760.1"/>
    <property type="molecule type" value="Genomic_DNA"/>
</dbReference>
<name>A0A813L4J9_POLGL</name>
<comment type="caution">
    <text evidence="1">The sequence shown here is derived from an EMBL/GenBank/DDBJ whole genome shotgun (WGS) entry which is preliminary data.</text>
</comment>
<organism evidence="1 2">
    <name type="scientific">Polarella glacialis</name>
    <name type="common">Dinoflagellate</name>
    <dbReference type="NCBI Taxonomy" id="89957"/>
    <lineage>
        <taxon>Eukaryota</taxon>
        <taxon>Sar</taxon>
        <taxon>Alveolata</taxon>
        <taxon>Dinophyceae</taxon>
        <taxon>Suessiales</taxon>
        <taxon>Suessiaceae</taxon>
        <taxon>Polarella</taxon>
    </lineage>
</organism>
<reference evidence="1" key="1">
    <citation type="submission" date="2021-02" db="EMBL/GenBank/DDBJ databases">
        <authorList>
            <person name="Dougan E. K."/>
            <person name="Rhodes N."/>
            <person name="Thang M."/>
            <person name="Chan C."/>
        </authorList>
    </citation>
    <scope>NUCLEOTIDE SEQUENCE</scope>
</reference>